<dbReference type="RefSeq" id="YP_667869.1">
    <property type="nucleotide sequence ID" value="NC_008252.1"/>
</dbReference>
<accession>Q0ZP59</accession>
<dbReference type="KEGG" id="vg:4179180"/>
<dbReference type="SMART" id="SM00238">
    <property type="entry name" value="BIR"/>
    <property type="match status" value="2"/>
</dbReference>
<gene>
    <name evidence="1" type="primary">iap3</name>
</gene>
<dbReference type="Gene3D" id="1.10.1170.10">
    <property type="entry name" value="Inhibitor Of Apoptosis Protein (2mihbC-IAP-1), Chain A"/>
    <property type="match status" value="2"/>
</dbReference>
<dbReference type="GeneID" id="4179180"/>
<dbReference type="EMBL" id="DQ317692">
    <property type="protein sequence ID" value="ABC74895.1"/>
    <property type="molecule type" value="Genomic_DNA"/>
</dbReference>
<evidence type="ECO:0000313" key="1">
    <source>
        <dbReference type="EMBL" id="ABC74895.1"/>
    </source>
</evidence>
<proteinExistence type="predicted"/>
<keyword evidence="2" id="KW-1185">Reference proteome</keyword>
<dbReference type="CDD" id="cd00022">
    <property type="entry name" value="BIR"/>
    <property type="match status" value="2"/>
</dbReference>
<name>Q0ZP59_9CBAC</name>
<dbReference type="PANTHER" id="PTHR10044">
    <property type="entry name" value="INHIBITOR OF APOPTOSIS"/>
    <property type="match status" value="1"/>
</dbReference>
<evidence type="ECO:0000313" key="2">
    <source>
        <dbReference type="Proteomes" id="UP000242804"/>
    </source>
</evidence>
<organism evidence="1 2">
    <name type="scientific">Neodiprion abietis nucleopolyhedrovirus</name>
    <dbReference type="NCBI Taxonomy" id="204507"/>
    <lineage>
        <taxon>Viruses</taxon>
        <taxon>Viruses incertae sedis</taxon>
        <taxon>Naldaviricetes</taxon>
        <taxon>Lefavirales</taxon>
        <taxon>Baculoviridae</taxon>
        <taxon>Gammabaculovirus</taxon>
        <taxon>Gammabaculovirus neabietis</taxon>
    </lineage>
</organism>
<dbReference type="SUPFAM" id="SSF57924">
    <property type="entry name" value="Inhibitor of apoptosis (IAP) repeat"/>
    <property type="match status" value="2"/>
</dbReference>
<protein>
    <submittedName>
        <fullName evidence="1">Inhibitor of apoptosis</fullName>
    </submittedName>
</protein>
<dbReference type="InterPro" id="IPR001370">
    <property type="entry name" value="BIR_rpt"/>
</dbReference>
<dbReference type="InterPro" id="IPR050784">
    <property type="entry name" value="IAP"/>
</dbReference>
<dbReference type="OrthoDB" id="9255at10239"/>
<dbReference type="Proteomes" id="UP000242804">
    <property type="component" value="Segment"/>
</dbReference>
<dbReference type="Pfam" id="PF00653">
    <property type="entry name" value="BIR"/>
    <property type="match status" value="2"/>
</dbReference>
<dbReference type="PANTHER" id="PTHR10044:SF139">
    <property type="entry name" value="DEATH-ASSOCIATED INHIBITOR OF APOPTOSIS 2"/>
    <property type="match status" value="1"/>
</dbReference>
<dbReference type="PROSITE" id="PS50143">
    <property type="entry name" value="BIR_REPEAT_2"/>
    <property type="match status" value="2"/>
</dbReference>
<sequence length="202" mass="23878">MSKAIYRYEQKRLDSFDSWPVKYLNPLYLAKTGFYYTGIADNVRCFDCRIEINNWEKNDDPVYEHRRWSERCRMVRGIMCGNVPLKSSDKIKNIKTIPYSNDVCGITESFANIEINTKYQLPSNSETAIYPQYKNLQNRQSSFEEWPKSLKSLKTQLAYTGFFYTQKGDVTICFHCGLVLKDWYIHDTPMNEHLKWLTNADI</sequence>
<reference evidence="1 2" key="1">
    <citation type="journal article" date="2006" name="J. Virol.">
        <title>Sequence analysis and organization of the Neodiprion abietis nucleopolyhedrovirus genome.</title>
        <authorList>
            <person name="Duffy S.P."/>
            <person name="Young A.M."/>
            <person name="Morin B."/>
            <person name="Lucarotti C.J."/>
            <person name="Koop B.F."/>
            <person name="Levin D.B."/>
        </authorList>
    </citation>
    <scope>NUCLEOTIDE SEQUENCE [LARGE SCALE GENOMIC DNA]</scope>
</reference>